<proteinExistence type="predicted"/>
<dbReference type="EMBL" id="CP039865">
    <property type="protein sequence ID" value="QCK87368.1"/>
    <property type="molecule type" value="Genomic_DNA"/>
</dbReference>
<protein>
    <recommendedName>
        <fullName evidence="4">Copper chaperone PCu(A)C</fullName>
    </recommendedName>
</protein>
<feature type="chain" id="PRO_5020515550" description="Copper chaperone PCu(A)C" evidence="1">
    <location>
        <begin position="21"/>
        <end position="122"/>
    </location>
</feature>
<evidence type="ECO:0008006" key="4">
    <source>
        <dbReference type="Google" id="ProtNLM"/>
    </source>
</evidence>
<dbReference type="Proteomes" id="UP000298588">
    <property type="component" value="Chromosome"/>
</dbReference>
<feature type="signal peptide" evidence="1">
    <location>
        <begin position="1"/>
        <end position="20"/>
    </location>
</feature>
<evidence type="ECO:0000256" key="1">
    <source>
        <dbReference type="SAM" id="SignalP"/>
    </source>
</evidence>
<accession>A0A4D7QIS7</accession>
<keyword evidence="1" id="KW-0732">Signal</keyword>
<dbReference type="OrthoDB" id="7915804at2"/>
<organism evidence="2 3">
    <name type="scientific">Phreatobacter aquaticus</name>
    <dbReference type="NCBI Taxonomy" id="2570229"/>
    <lineage>
        <taxon>Bacteria</taxon>
        <taxon>Pseudomonadati</taxon>
        <taxon>Pseudomonadota</taxon>
        <taxon>Alphaproteobacteria</taxon>
        <taxon>Hyphomicrobiales</taxon>
        <taxon>Phreatobacteraceae</taxon>
        <taxon>Phreatobacter</taxon>
    </lineage>
</organism>
<gene>
    <name evidence="2" type="ORF">E8L99_17195</name>
</gene>
<dbReference type="AlphaFoldDB" id="A0A4D7QIS7"/>
<sequence length="122" mass="12332">MILRTFAFWGALMMAGVAQAHAPGVGPNGGRQVDAGSVHMEMVVRGDALTIYLHDHSDKPVATAGGQGVAILAIDGRTQRIPLAPAGGNALKGTATAPLPPQPKGAVQVTLASGGTVQGRFN</sequence>
<evidence type="ECO:0000313" key="2">
    <source>
        <dbReference type="EMBL" id="QCK87368.1"/>
    </source>
</evidence>
<reference evidence="2 3" key="1">
    <citation type="submission" date="2019-04" db="EMBL/GenBank/DDBJ databases">
        <title>Phreatobacter aquaticus sp. nov.</title>
        <authorList>
            <person name="Choi A."/>
            <person name="Baek K."/>
        </authorList>
    </citation>
    <scope>NUCLEOTIDE SEQUENCE [LARGE SCALE GENOMIC DNA]</scope>
    <source>
        <strain evidence="2 3">NMCR1094</strain>
    </source>
</reference>
<dbReference type="KEGG" id="paqt:E8L99_17195"/>
<keyword evidence="3" id="KW-1185">Reference proteome</keyword>
<name>A0A4D7QIS7_9HYPH</name>
<evidence type="ECO:0000313" key="3">
    <source>
        <dbReference type="Proteomes" id="UP000298588"/>
    </source>
</evidence>
<dbReference type="RefSeq" id="WP_137100697.1">
    <property type="nucleotide sequence ID" value="NZ_CP039865.1"/>
</dbReference>